<evidence type="ECO:0000313" key="2">
    <source>
        <dbReference type="EMBL" id="KAH0528178.1"/>
    </source>
</evidence>
<name>A0A9P8HHU4_9HYPO</name>
<feature type="compositionally biased region" description="Basic and acidic residues" evidence="1">
    <location>
        <begin position="1"/>
        <end position="15"/>
    </location>
</feature>
<proteinExistence type="predicted"/>
<gene>
    <name evidence="2" type="ORF">TsFJ059_003072</name>
</gene>
<dbReference type="EMBL" id="JAIMJC010000003">
    <property type="protein sequence ID" value="KAH0528178.1"/>
    <property type="molecule type" value="Genomic_DNA"/>
</dbReference>
<comment type="caution">
    <text evidence="2">The sequence shown here is derived from an EMBL/GenBank/DDBJ whole genome shotgun (WGS) entry which is preliminary data.</text>
</comment>
<evidence type="ECO:0000313" key="3">
    <source>
        <dbReference type="Proteomes" id="UP000826573"/>
    </source>
</evidence>
<sequence>MADTQSHEEVPEDPKNPALHPFDCLDTESQNLVSTIQRRNLNFLQNHPSITVANGMHIYYDGRGNILAAGAESLVEESSEGSQLDIIWGPGAEASVAMRLIESAPKMKHPAWITTRKVLSEIPANPTLTPAVIALLRSTIAKERECWKKLNALKAVETYISLLRLDMEAILTSICSLAGITVVGEGTPIPADSGLSDLYLNLLWLRDNHQAEIYKDPGYDFQDFYTPGVIHRFKAKWNPILERLLPGQLANKMEQYADRMQYLLDNDERYSPKW</sequence>
<dbReference type="Proteomes" id="UP000826573">
    <property type="component" value="Unassembled WGS sequence"/>
</dbReference>
<evidence type="ECO:0000256" key="1">
    <source>
        <dbReference type="SAM" id="MobiDB-lite"/>
    </source>
</evidence>
<organism evidence="2 3">
    <name type="scientific">Trichoderma semiorbis</name>
    <dbReference type="NCBI Taxonomy" id="1491008"/>
    <lineage>
        <taxon>Eukaryota</taxon>
        <taxon>Fungi</taxon>
        <taxon>Dikarya</taxon>
        <taxon>Ascomycota</taxon>
        <taxon>Pezizomycotina</taxon>
        <taxon>Sordariomycetes</taxon>
        <taxon>Hypocreomycetidae</taxon>
        <taxon>Hypocreales</taxon>
        <taxon>Hypocreaceae</taxon>
        <taxon>Trichoderma</taxon>
    </lineage>
</organism>
<keyword evidence="3" id="KW-1185">Reference proteome</keyword>
<accession>A0A9P8HHU4</accession>
<reference evidence="2 3" key="1">
    <citation type="submission" date="2021-08" db="EMBL/GenBank/DDBJ databases">
        <title>The highly contiguous genome resource for Trichoderma semiorbis FJ059, a fungal antagonistic to plant pathogens.</title>
        <authorList>
            <person name="Liu T."/>
        </authorList>
    </citation>
    <scope>NUCLEOTIDE SEQUENCE [LARGE SCALE GENOMIC DNA]</scope>
    <source>
        <strain evidence="2 3">FJ059</strain>
    </source>
</reference>
<feature type="region of interest" description="Disordered" evidence="1">
    <location>
        <begin position="1"/>
        <end position="22"/>
    </location>
</feature>
<protein>
    <submittedName>
        <fullName evidence="2">Uncharacterized protein</fullName>
    </submittedName>
</protein>
<dbReference type="AlphaFoldDB" id="A0A9P8HHU4"/>